<keyword evidence="6" id="KW-1015">Disulfide bond</keyword>
<dbReference type="InterPro" id="IPR013106">
    <property type="entry name" value="Ig_V-set"/>
</dbReference>
<dbReference type="InterPro" id="IPR036179">
    <property type="entry name" value="Ig-like_dom_sf"/>
</dbReference>
<keyword evidence="3 11" id="KW-0732">Signal</keyword>
<accession>A0A3P9HHT8</accession>
<reference evidence="13" key="4">
    <citation type="submission" date="2025-09" db="UniProtKB">
        <authorList>
            <consortium name="Ensembl"/>
        </authorList>
    </citation>
    <scope>IDENTIFICATION</scope>
    <source>
        <strain evidence="13">HSOK</strain>
    </source>
</reference>
<dbReference type="GO" id="GO:0016020">
    <property type="term" value="C:membrane"/>
    <property type="evidence" value="ECO:0007669"/>
    <property type="project" value="UniProtKB-SubCell"/>
</dbReference>
<feature type="signal peptide" evidence="11">
    <location>
        <begin position="1"/>
        <end position="22"/>
    </location>
</feature>
<evidence type="ECO:0000256" key="6">
    <source>
        <dbReference type="ARBA" id="ARBA00023157"/>
    </source>
</evidence>
<evidence type="ECO:0000256" key="2">
    <source>
        <dbReference type="ARBA" id="ARBA00022692"/>
    </source>
</evidence>
<evidence type="ECO:0000256" key="4">
    <source>
        <dbReference type="ARBA" id="ARBA00022989"/>
    </source>
</evidence>
<evidence type="ECO:0000313" key="14">
    <source>
        <dbReference type="Proteomes" id="UP000265200"/>
    </source>
</evidence>
<name>A0A3P9HHT8_ORYLA</name>
<evidence type="ECO:0000256" key="3">
    <source>
        <dbReference type="ARBA" id="ARBA00022729"/>
    </source>
</evidence>
<dbReference type="SUPFAM" id="SSF48726">
    <property type="entry name" value="Immunoglobulin"/>
    <property type="match status" value="1"/>
</dbReference>
<dbReference type="Pfam" id="PF07686">
    <property type="entry name" value="V-set"/>
    <property type="match status" value="1"/>
</dbReference>
<comment type="similarity">
    <text evidence="9">Belongs to the immunoglobulin superfamily. TIM family.</text>
</comment>
<protein>
    <recommendedName>
        <fullName evidence="12">Ig-like domain-containing protein</fullName>
    </recommendedName>
</protein>
<sequence length="312" mass="33731">MKILVLLLVLLTVLECGKNVTGQTGQNITLPCKYDIKINGPTNVCWGRGPLPLLDCSNQLLATDGHKVIKESRASSRYQLQGRLDEGDVSLTIMNVTEEDAGLYGCRVEIVGLFNDEKHHVHLTVNRAPRLISTPSSGTTSSSSDIHQTTAATLTSVPCPAGHMTSTDNNQTASALEDSDKGVTLVVLASVVFMLLVLVTAGILIIMGKCCSRSVWVCCVCFCVFTVCGFVFLQTEDGRSRNCEFVRRDSCLLLHLGISTDSGLLRNLACTPLTHFKPQHQSVSCSTAHFSKTETLQTPLSKQTLCESIQAA</sequence>
<feature type="chain" id="PRO_5018029185" description="Ig-like domain-containing protein" evidence="11">
    <location>
        <begin position="23"/>
        <end position="312"/>
    </location>
</feature>
<evidence type="ECO:0000256" key="8">
    <source>
        <dbReference type="ARBA" id="ARBA00023319"/>
    </source>
</evidence>
<keyword evidence="5 10" id="KW-0472">Membrane</keyword>
<dbReference type="FunFam" id="2.60.40.10:FF:000774">
    <property type="entry name" value="Hepatitis A virus cellular receptor 1"/>
    <property type="match status" value="1"/>
</dbReference>
<dbReference type="Gene3D" id="2.60.40.10">
    <property type="entry name" value="Immunoglobulins"/>
    <property type="match status" value="1"/>
</dbReference>
<proteinExistence type="inferred from homology"/>
<dbReference type="Proteomes" id="UP000265200">
    <property type="component" value="Chromosome 14"/>
</dbReference>
<feature type="transmembrane region" description="Helical" evidence="10">
    <location>
        <begin position="214"/>
        <end position="233"/>
    </location>
</feature>
<keyword evidence="2 10" id="KW-0812">Transmembrane</keyword>
<dbReference type="PANTHER" id="PTHR46608:SF3">
    <property type="entry name" value="T-CELL IMMUNOGLOBULIN AND MUCIN DOMAIN-CONTAINING PROTEIN 4"/>
    <property type="match status" value="1"/>
</dbReference>
<evidence type="ECO:0000256" key="11">
    <source>
        <dbReference type="SAM" id="SignalP"/>
    </source>
</evidence>
<evidence type="ECO:0000256" key="5">
    <source>
        <dbReference type="ARBA" id="ARBA00023136"/>
    </source>
</evidence>
<evidence type="ECO:0000256" key="7">
    <source>
        <dbReference type="ARBA" id="ARBA00023180"/>
    </source>
</evidence>
<evidence type="ECO:0000256" key="1">
    <source>
        <dbReference type="ARBA" id="ARBA00004479"/>
    </source>
</evidence>
<keyword evidence="8" id="KW-0393">Immunoglobulin domain</keyword>
<feature type="domain" description="Ig-like" evidence="12">
    <location>
        <begin position="25"/>
        <end position="126"/>
    </location>
</feature>
<dbReference type="InterPro" id="IPR003599">
    <property type="entry name" value="Ig_sub"/>
</dbReference>
<dbReference type="Ensembl" id="ENSORLT00015003165.1">
    <property type="protein sequence ID" value="ENSORLP00015007063.1"/>
    <property type="gene ID" value="ENSORLG00015007876.1"/>
</dbReference>
<keyword evidence="7" id="KW-0325">Glycoprotein</keyword>
<evidence type="ECO:0000259" key="12">
    <source>
        <dbReference type="PROSITE" id="PS50835"/>
    </source>
</evidence>
<dbReference type="PANTHER" id="PTHR46608">
    <property type="entry name" value="T-CELL IMMUNOGLOBULIN AND MUCIN DOMAIN-CONTAINING PROTEIN 4"/>
    <property type="match status" value="1"/>
</dbReference>
<dbReference type="AlphaFoldDB" id="A0A3P9HHT8"/>
<dbReference type="SMART" id="SM00409">
    <property type="entry name" value="IG"/>
    <property type="match status" value="1"/>
</dbReference>
<feature type="transmembrane region" description="Helical" evidence="10">
    <location>
        <begin position="185"/>
        <end position="207"/>
    </location>
</feature>
<reference evidence="13" key="3">
    <citation type="submission" date="2025-08" db="UniProtKB">
        <authorList>
            <consortium name="Ensembl"/>
        </authorList>
    </citation>
    <scope>IDENTIFICATION</scope>
    <source>
        <strain evidence="13">HSOK</strain>
    </source>
</reference>
<evidence type="ECO:0000256" key="9">
    <source>
        <dbReference type="ARBA" id="ARBA00038203"/>
    </source>
</evidence>
<keyword evidence="4 10" id="KW-1133">Transmembrane helix</keyword>
<dbReference type="InterPro" id="IPR013783">
    <property type="entry name" value="Ig-like_fold"/>
</dbReference>
<evidence type="ECO:0000256" key="10">
    <source>
        <dbReference type="SAM" id="Phobius"/>
    </source>
</evidence>
<reference evidence="13 14" key="2">
    <citation type="submission" date="2017-04" db="EMBL/GenBank/DDBJ databases">
        <title>CpG methylation of centromeres and impact of large insertions on vertebrate speciation.</title>
        <authorList>
            <person name="Ichikawa K."/>
            <person name="Yoshimura J."/>
            <person name="Morishita S."/>
        </authorList>
    </citation>
    <scope>NUCLEOTIDE SEQUENCE</scope>
    <source>
        <strain evidence="13 14">HSOK</strain>
    </source>
</reference>
<evidence type="ECO:0000313" key="13">
    <source>
        <dbReference type="Ensembl" id="ENSORLP00015007063.1"/>
    </source>
</evidence>
<dbReference type="InterPro" id="IPR007110">
    <property type="entry name" value="Ig-like_dom"/>
</dbReference>
<dbReference type="PROSITE" id="PS50835">
    <property type="entry name" value="IG_LIKE"/>
    <property type="match status" value="1"/>
</dbReference>
<reference key="1">
    <citation type="journal article" date="2007" name="Nature">
        <title>The medaka draft genome and insights into vertebrate genome evolution.</title>
        <authorList>
            <person name="Kasahara M."/>
            <person name="Naruse K."/>
            <person name="Sasaki S."/>
            <person name="Nakatani Y."/>
            <person name="Qu W."/>
            <person name="Ahsan B."/>
            <person name="Yamada T."/>
            <person name="Nagayasu Y."/>
            <person name="Doi K."/>
            <person name="Kasai Y."/>
            <person name="Jindo T."/>
            <person name="Kobayashi D."/>
            <person name="Shimada A."/>
            <person name="Toyoda A."/>
            <person name="Kuroki Y."/>
            <person name="Fujiyama A."/>
            <person name="Sasaki T."/>
            <person name="Shimizu A."/>
            <person name="Asakawa S."/>
            <person name="Shimizu N."/>
            <person name="Hashimoto S."/>
            <person name="Yang J."/>
            <person name="Lee Y."/>
            <person name="Matsushima K."/>
            <person name="Sugano S."/>
            <person name="Sakaizumi M."/>
            <person name="Narita T."/>
            <person name="Ohishi K."/>
            <person name="Haga S."/>
            <person name="Ohta F."/>
            <person name="Nomoto H."/>
            <person name="Nogata K."/>
            <person name="Morishita T."/>
            <person name="Endo T."/>
            <person name="Shin-I T."/>
            <person name="Takeda H."/>
            <person name="Morishita S."/>
            <person name="Kohara Y."/>
        </authorList>
    </citation>
    <scope>NUCLEOTIDE SEQUENCE [LARGE SCALE GENOMIC DNA]</scope>
    <source>
        <strain>Hd-rR</strain>
    </source>
</reference>
<organism evidence="13 14">
    <name type="scientific">Oryzias latipes</name>
    <name type="common">Japanese rice fish</name>
    <name type="synonym">Japanese killifish</name>
    <dbReference type="NCBI Taxonomy" id="8090"/>
    <lineage>
        <taxon>Eukaryota</taxon>
        <taxon>Metazoa</taxon>
        <taxon>Chordata</taxon>
        <taxon>Craniata</taxon>
        <taxon>Vertebrata</taxon>
        <taxon>Euteleostomi</taxon>
        <taxon>Actinopterygii</taxon>
        <taxon>Neopterygii</taxon>
        <taxon>Teleostei</taxon>
        <taxon>Neoteleostei</taxon>
        <taxon>Acanthomorphata</taxon>
        <taxon>Ovalentaria</taxon>
        <taxon>Atherinomorphae</taxon>
        <taxon>Beloniformes</taxon>
        <taxon>Adrianichthyidae</taxon>
        <taxon>Oryziinae</taxon>
        <taxon>Oryzias</taxon>
    </lineage>
</organism>
<comment type="subcellular location">
    <subcellularLocation>
        <location evidence="1">Membrane</location>
        <topology evidence="1">Single-pass type I membrane protein</topology>
    </subcellularLocation>
</comment>